<evidence type="ECO:0000313" key="2">
    <source>
        <dbReference type="Proteomes" id="UP000199365"/>
    </source>
</evidence>
<protein>
    <submittedName>
        <fullName evidence="1">Uncharacterized protein</fullName>
    </submittedName>
</protein>
<reference evidence="2" key="1">
    <citation type="submission" date="2016-10" db="EMBL/GenBank/DDBJ databases">
        <authorList>
            <person name="Varghese N."/>
            <person name="Submissions S."/>
        </authorList>
    </citation>
    <scope>NUCLEOTIDE SEQUENCE [LARGE SCALE GENOMIC DNA]</scope>
    <source>
        <strain evidence="2">DUS833</strain>
    </source>
</reference>
<dbReference type="STRING" id="157910.SAMN05445850_0757"/>
<evidence type="ECO:0000313" key="1">
    <source>
        <dbReference type="EMBL" id="SDQ47912.1"/>
    </source>
</evidence>
<sequence>MSLSVLEMHSVELFCQRPPGGCYVICDERHYKACLGKAADLERARAETREFLAIAALNRRKWEEDRKLVRNLIGRSWLFFHRVRDRDPDADGWWVIVALLEEVRRGKLLAVKGPRHGLFPSPYSSTPLMNPVARTGSHPDGEPILSVQYDPATWQTQLNAARAARASDRGASTLLGDAQPFEYVPDALSGDVVELAASTNNPNYAAKMLGYDRKTFGAILHRFKPGNGLGPADNVIWHDNGDVYFNGNHIGNFHDWAN</sequence>
<keyword evidence="2" id="KW-1185">Reference proteome</keyword>
<gene>
    <name evidence="1" type="ORF">SAMN05445850_0757</name>
</gene>
<dbReference type="EMBL" id="FNKX01000001">
    <property type="protein sequence ID" value="SDQ47912.1"/>
    <property type="molecule type" value="Genomic_DNA"/>
</dbReference>
<dbReference type="AlphaFoldDB" id="A0A1H1B7N8"/>
<organism evidence="1 2">
    <name type="scientific">Paraburkholderia tuberum</name>
    <dbReference type="NCBI Taxonomy" id="157910"/>
    <lineage>
        <taxon>Bacteria</taxon>
        <taxon>Pseudomonadati</taxon>
        <taxon>Pseudomonadota</taxon>
        <taxon>Betaproteobacteria</taxon>
        <taxon>Burkholderiales</taxon>
        <taxon>Burkholderiaceae</taxon>
        <taxon>Paraburkholderia</taxon>
    </lineage>
</organism>
<name>A0A1H1B7N8_9BURK</name>
<dbReference type="Proteomes" id="UP000199365">
    <property type="component" value="Unassembled WGS sequence"/>
</dbReference>
<proteinExistence type="predicted"/>
<accession>A0A1H1B7N8</accession>
<dbReference type="RefSeq" id="WP_090801513.1">
    <property type="nucleotide sequence ID" value="NZ_FNKX01000001.1"/>
</dbReference>